<reference evidence="5" key="1">
    <citation type="journal article" date="2007" name="J. Bacteriol.">
        <title>Comparative genome analysis of four magnetotactic bacteria reveals a complex set of group-specific genes implicated in magnetosome biomineralization and function.</title>
        <authorList>
            <person name="Richter M."/>
            <person name="Kube M."/>
            <person name="Bazylinski D.A."/>
            <person name="Lombardot T."/>
            <person name="Gloeckner F.O."/>
            <person name="Reinhardt R."/>
            <person name="Schueler D."/>
        </authorList>
    </citation>
    <scope>NUCLEOTIDE SEQUENCE</scope>
    <source>
        <strain evidence="5">MSR-1</strain>
    </source>
</reference>
<evidence type="ECO:0000259" key="4">
    <source>
        <dbReference type="Pfam" id="PF08242"/>
    </source>
</evidence>
<protein>
    <recommendedName>
        <fullName evidence="4">Methyltransferase type 12 domain-containing protein</fullName>
    </recommendedName>
</protein>
<dbReference type="RefSeq" id="WP_106003081.1">
    <property type="nucleotide sequence ID" value="NZ_CP027527.1"/>
</dbReference>
<dbReference type="Gene3D" id="3.40.50.150">
    <property type="entry name" value="Vaccinia Virus protein VP39"/>
    <property type="match status" value="1"/>
</dbReference>
<dbReference type="GO" id="GO:0008168">
    <property type="term" value="F:methyltransferase activity"/>
    <property type="evidence" value="ECO:0007669"/>
    <property type="project" value="UniProtKB-KW"/>
</dbReference>
<proteinExistence type="predicted"/>
<keyword evidence="1" id="KW-0489">Methyltransferase</keyword>
<evidence type="ECO:0000256" key="3">
    <source>
        <dbReference type="ARBA" id="ARBA00022691"/>
    </source>
</evidence>
<gene>
    <name evidence="5" type="ORF">MGR_1144</name>
</gene>
<organism evidence="5">
    <name type="scientific">Magnetospirillum gryphiswaldense</name>
    <dbReference type="NCBI Taxonomy" id="55518"/>
    <lineage>
        <taxon>Bacteria</taxon>
        <taxon>Pseudomonadati</taxon>
        <taxon>Pseudomonadota</taxon>
        <taxon>Alphaproteobacteria</taxon>
        <taxon>Rhodospirillales</taxon>
        <taxon>Rhodospirillaceae</taxon>
        <taxon>Magnetospirillum</taxon>
    </lineage>
</organism>
<evidence type="ECO:0000313" key="5">
    <source>
        <dbReference type="EMBL" id="CAM76614.1"/>
    </source>
</evidence>
<dbReference type="SUPFAM" id="SSF53335">
    <property type="entry name" value="S-adenosyl-L-methionine-dependent methyltransferases"/>
    <property type="match status" value="1"/>
</dbReference>
<dbReference type="PANTHER" id="PTHR43464:SF19">
    <property type="entry name" value="UBIQUINONE BIOSYNTHESIS O-METHYLTRANSFERASE, MITOCHONDRIAL"/>
    <property type="match status" value="1"/>
</dbReference>
<dbReference type="InterPro" id="IPR013217">
    <property type="entry name" value="Methyltransf_12"/>
</dbReference>
<dbReference type="GO" id="GO:0032259">
    <property type="term" value="P:methylation"/>
    <property type="evidence" value="ECO:0007669"/>
    <property type="project" value="UniProtKB-KW"/>
</dbReference>
<dbReference type="CDD" id="cd02440">
    <property type="entry name" value="AdoMet_MTases"/>
    <property type="match status" value="1"/>
</dbReference>
<dbReference type="EMBL" id="CU459003">
    <property type="protein sequence ID" value="CAM76614.1"/>
    <property type="molecule type" value="Genomic_DNA"/>
</dbReference>
<keyword evidence="2" id="KW-0808">Transferase</keyword>
<dbReference type="InterPro" id="IPR029063">
    <property type="entry name" value="SAM-dependent_MTases_sf"/>
</dbReference>
<accession>A4U157</accession>
<dbReference type="PANTHER" id="PTHR43464">
    <property type="entry name" value="METHYLTRANSFERASE"/>
    <property type="match status" value="1"/>
</dbReference>
<evidence type="ECO:0000256" key="1">
    <source>
        <dbReference type="ARBA" id="ARBA00022603"/>
    </source>
</evidence>
<dbReference type="Pfam" id="PF08242">
    <property type="entry name" value="Methyltransf_12"/>
    <property type="match status" value="1"/>
</dbReference>
<feature type="domain" description="Methyltransferase type 12" evidence="4">
    <location>
        <begin position="45"/>
        <end position="129"/>
    </location>
</feature>
<sequence>MSNADAWGLPGVLSFFDAARSTVDQVYPSEWFFLRDRLRRGMNVLDVGCAQGGFAAILGEHLDHFHYTGIDINAEMIAKARQRHPGHEFHVVAEDTEWQCLGGRQFDLVMVLGILHLHEGWRDTIARAWGHTGSCLMLDLREHQGQTLEDKTMSSFSMCFGADDDLYEQTRLPYVIVNSAEALAEVRRNTPGAGRVSHYGYLHPVSAAARTPVAEVMTNVWCVER</sequence>
<dbReference type="AlphaFoldDB" id="A4U157"/>
<keyword evidence="3" id="KW-0949">S-adenosyl-L-methionine</keyword>
<name>A4U157_9PROT</name>
<evidence type="ECO:0000256" key="2">
    <source>
        <dbReference type="ARBA" id="ARBA00022679"/>
    </source>
</evidence>